<evidence type="ECO:0000256" key="1">
    <source>
        <dbReference type="SAM" id="MobiDB-lite"/>
    </source>
</evidence>
<sequence>MSDEEVCQEIGRRLRAERLRRQLTQSEMSELAGIPLRTYKRLEADGSGSIATFVAAVRAAGRLLGLQLLLPQPELPERRNPLTDIAKRRTARKKLKPNDNDLERNRLP</sequence>
<feature type="region of interest" description="Disordered" evidence="1">
    <location>
        <begin position="75"/>
        <end position="108"/>
    </location>
</feature>
<evidence type="ECO:0000313" key="4">
    <source>
        <dbReference type="Proteomes" id="UP000887222"/>
    </source>
</evidence>
<dbReference type="InterPro" id="IPR001387">
    <property type="entry name" value="Cro/C1-type_HTH"/>
</dbReference>
<feature type="compositionally biased region" description="Basic and acidic residues" evidence="1">
    <location>
        <begin position="96"/>
        <end position="108"/>
    </location>
</feature>
<reference evidence="3 4" key="1">
    <citation type="journal article" date="2022" name="Int. J. Syst. Evol. Microbiol.">
        <title>Noviherbaspirillum aridicola sp. nov., isolated from an arid soil in Pakistan.</title>
        <authorList>
            <person name="Khan I.U."/>
            <person name="Saqib M."/>
            <person name="Amin A."/>
            <person name="Hussain F."/>
            <person name="Li L."/>
            <person name="Liu Y.H."/>
            <person name="Fang B.Z."/>
            <person name="Ahmed I."/>
            <person name="Li W.J."/>
        </authorList>
    </citation>
    <scope>NUCLEOTIDE SEQUENCE [LARGE SCALE GENOMIC DNA]</scope>
    <source>
        <strain evidence="3 4">NCCP-691</strain>
    </source>
</reference>
<dbReference type="SMART" id="SM00530">
    <property type="entry name" value="HTH_XRE"/>
    <property type="match status" value="1"/>
</dbReference>
<proteinExistence type="predicted"/>
<feature type="domain" description="HTH cro/C1-type" evidence="2">
    <location>
        <begin position="14"/>
        <end position="43"/>
    </location>
</feature>
<dbReference type="PROSITE" id="PS50943">
    <property type="entry name" value="HTH_CROC1"/>
    <property type="match status" value="1"/>
</dbReference>
<dbReference type="Proteomes" id="UP000887222">
    <property type="component" value="Unassembled WGS sequence"/>
</dbReference>
<dbReference type="InterPro" id="IPR010982">
    <property type="entry name" value="Lambda_DNA-bd_dom_sf"/>
</dbReference>
<comment type="caution">
    <text evidence="3">The sequence shown here is derived from an EMBL/GenBank/DDBJ whole genome shotgun (WGS) entry which is preliminary data.</text>
</comment>
<feature type="compositionally biased region" description="Basic and acidic residues" evidence="1">
    <location>
        <begin position="75"/>
        <end position="87"/>
    </location>
</feature>
<dbReference type="EMBL" id="BPMK01000007">
    <property type="protein sequence ID" value="GIZ51886.1"/>
    <property type="molecule type" value="Genomic_DNA"/>
</dbReference>
<protein>
    <recommendedName>
        <fullName evidence="2">HTH cro/C1-type domain-containing protein</fullName>
    </recommendedName>
</protein>
<gene>
    <name evidence="3" type="ORF">NCCP691_19000</name>
</gene>
<dbReference type="Gene3D" id="1.10.260.40">
    <property type="entry name" value="lambda repressor-like DNA-binding domains"/>
    <property type="match status" value="1"/>
</dbReference>
<name>A0ABQ4Q3V6_9BURK</name>
<accession>A0ABQ4Q3V6</accession>
<evidence type="ECO:0000313" key="3">
    <source>
        <dbReference type="EMBL" id="GIZ51886.1"/>
    </source>
</evidence>
<keyword evidence="4" id="KW-1185">Reference proteome</keyword>
<dbReference type="SUPFAM" id="SSF47413">
    <property type="entry name" value="lambda repressor-like DNA-binding domains"/>
    <property type="match status" value="1"/>
</dbReference>
<evidence type="ECO:0000259" key="2">
    <source>
        <dbReference type="PROSITE" id="PS50943"/>
    </source>
</evidence>
<organism evidence="3 4">
    <name type="scientific">Noviherbaspirillum aridicola</name>
    <dbReference type="NCBI Taxonomy" id="2849687"/>
    <lineage>
        <taxon>Bacteria</taxon>
        <taxon>Pseudomonadati</taxon>
        <taxon>Pseudomonadota</taxon>
        <taxon>Betaproteobacteria</taxon>
        <taxon>Burkholderiales</taxon>
        <taxon>Oxalobacteraceae</taxon>
        <taxon>Noviherbaspirillum</taxon>
    </lineage>
</organism>